<dbReference type="RefSeq" id="WP_161056984.1">
    <property type="nucleotide sequence ID" value="NZ_WWCT01000021.1"/>
</dbReference>
<accession>A0ABW9W5K9</accession>
<dbReference type="Proteomes" id="UP000642144">
    <property type="component" value="Unassembled WGS sequence"/>
</dbReference>
<sequence length="107" mass="12195">MFHRVATLLAVLRDKPAATTHHANTRWGFRNEYLVSRYGTILQERLIANGFARADQPLLRLQNFHPTDVGRMVVRLIAKCSGRVPRPKTLAIFYVDTLQDLLSLAHS</sequence>
<dbReference type="EMBL" id="WWCT01000021">
    <property type="protein sequence ID" value="MYN29209.1"/>
    <property type="molecule type" value="Genomic_DNA"/>
</dbReference>
<evidence type="ECO:0000313" key="2">
    <source>
        <dbReference type="Proteomes" id="UP000642144"/>
    </source>
</evidence>
<keyword evidence="2" id="KW-1185">Reference proteome</keyword>
<name>A0ABW9W5K9_9BURK</name>
<gene>
    <name evidence="1" type="ORF">GTP69_22655</name>
</gene>
<protein>
    <submittedName>
        <fullName evidence="1">Uncharacterized protein</fullName>
    </submittedName>
</protein>
<comment type="caution">
    <text evidence="1">The sequence shown here is derived from an EMBL/GenBank/DDBJ whole genome shotgun (WGS) entry which is preliminary data.</text>
</comment>
<organism evidence="1 2">
    <name type="scientific">Duganella levis</name>
    <dbReference type="NCBI Taxonomy" id="2692169"/>
    <lineage>
        <taxon>Bacteria</taxon>
        <taxon>Pseudomonadati</taxon>
        <taxon>Pseudomonadota</taxon>
        <taxon>Betaproteobacteria</taxon>
        <taxon>Burkholderiales</taxon>
        <taxon>Oxalobacteraceae</taxon>
        <taxon>Telluria group</taxon>
        <taxon>Duganella</taxon>
    </lineage>
</organism>
<evidence type="ECO:0000313" key="1">
    <source>
        <dbReference type="EMBL" id="MYN29209.1"/>
    </source>
</evidence>
<reference evidence="1 2" key="1">
    <citation type="submission" date="2019-12" db="EMBL/GenBank/DDBJ databases">
        <title>Novel species isolated from a subtropical stream in China.</title>
        <authorList>
            <person name="Lu H."/>
        </authorList>
    </citation>
    <scope>NUCLEOTIDE SEQUENCE [LARGE SCALE GENOMIC DNA]</scope>
    <source>
        <strain evidence="1 2">CY42W</strain>
    </source>
</reference>
<proteinExistence type="predicted"/>